<name>A0A9P0E830_9HYPO</name>
<gene>
    <name evidence="1" type="ORF">CSOL1703_00012135</name>
</gene>
<evidence type="ECO:0000313" key="1">
    <source>
        <dbReference type="EMBL" id="CAH0046401.1"/>
    </source>
</evidence>
<organism evidence="1 2">
    <name type="scientific">Clonostachys solani</name>
    <dbReference type="NCBI Taxonomy" id="160281"/>
    <lineage>
        <taxon>Eukaryota</taxon>
        <taxon>Fungi</taxon>
        <taxon>Dikarya</taxon>
        <taxon>Ascomycota</taxon>
        <taxon>Pezizomycotina</taxon>
        <taxon>Sordariomycetes</taxon>
        <taxon>Hypocreomycetidae</taxon>
        <taxon>Hypocreales</taxon>
        <taxon>Bionectriaceae</taxon>
        <taxon>Clonostachys</taxon>
    </lineage>
</organism>
<evidence type="ECO:0000313" key="2">
    <source>
        <dbReference type="Proteomes" id="UP000775872"/>
    </source>
</evidence>
<dbReference type="AlphaFoldDB" id="A0A9P0E830"/>
<comment type="caution">
    <text evidence="1">The sequence shown here is derived from an EMBL/GenBank/DDBJ whole genome shotgun (WGS) entry which is preliminary data.</text>
</comment>
<dbReference type="EMBL" id="CABFOC020000014">
    <property type="protein sequence ID" value="CAH0046401.1"/>
    <property type="molecule type" value="Genomic_DNA"/>
</dbReference>
<accession>A0A9P0E830</accession>
<sequence length="59" mass="6285">MPEGQSLGACSAGACATLQGATQRLLKAVTKHTPEPLDCQHLVRLTLDIELSEQVSEHT</sequence>
<keyword evidence="2" id="KW-1185">Reference proteome</keyword>
<reference evidence="1" key="1">
    <citation type="submission" date="2021-10" db="EMBL/GenBank/DDBJ databases">
        <authorList>
            <person name="Piombo E."/>
        </authorList>
    </citation>
    <scope>NUCLEOTIDE SEQUENCE</scope>
</reference>
<dbReference type="Proteomes" id="UP000775872">
    <property type="component" value="Unassembled WGS sequence"/>
</dbReference>
<protein>
    <submittedName>
        <fullName evidence="1">Uncharacterized protein</fullName>
    </submittedName>
</protein>
<proteinExistence type="predicted"/>